<dbReference type="Proteomes" id="UP001154282">
    <property type="component" value="Unassembled WGS sequence"/>
</dbReference>
<protein>
    <submittedName>
        <fullName evidence="1">Uncharacterized protein</fullName>
    </submittedName>
</protein>
<reference evidence="1" key="1">
    <citation type="submission" date="2022-08" db="EMBL/GenBank/DDBJ databases">
        <authorList>
            <person name="Gutierrez-Valencia J."/>
        </authorList>
    </citation>
    <scope>NUCLEOTIDE SEQUENCE</scope>
</reference>
<evidence type="ECO:0000313" key="1">
    <source>
        <dbReference type="EMBL" id="CAI0550892.1"/>
    </source>
</evidence>
<sequence length="69" mass="7748">MSARLNPMAAFKYAEESDSGFVTALCFTLRFCAFHISLPGSRNCVGLQLRSSRRELSSFSAAWLREQVK</sequence>
<gene>
    <name evidence="1" type="ORF">LITE_LOCUS45707</name>
</gene>
<proteinExistence type="predicted"/>
<dbReference type="AlphaFoldDB" id="A0AAV0QZH9"/>
<organism evidence="1 2">
    <name type="scientific">Linum tenue</name>
    <dbReference type="NCBI Taxonomy" id="586396"/>
    <lineage>
        <taxon>Eukaryota</taxon>
        <taxon>Viridiplantae</taxon>
        <taxon>Streptophyta</taxon>
        <taxon>Embryophyta</taxon>
        <taxon>Tracheophyta</taxon>
        <taxon>Spermatophyta</taxon>
        <taxon>Magnoliopsida</taxon>
        <taxon>eudicotyledons</taxon>
        <taxon>Gunneridae</taxon>
        <taxon>Pentapetalae</taxon>
        <taxon>rosids</taxon>
        <taxon>fabids</taxon>
        <taxon>Malpighiales</taxon>
        <taxon>Linaceae</taxon>
        <taxon>Linum</taxon>
    </lineage>
</organism>
<keyword evidence="2" id="KW-1185">Reference proteome</keyword>
<accession>A0AAV0QZH9</accession>
<name>A0AAV0QZH9_9ROSI</name>
<dbReference type="EMBL" id="CAMGYJ010000010">
    <property type="protein sequence ID" value="CAI0550892.1"/>
    <property type="molecule type" value="Genomic_DNA"/>
</dbReference>
<comment type="caution">
    <text evidence="1">The sequence shown here is derived from an EMBL/GenBank/DDBJ whole genome shotgun (WGS) entry which is preliminary data.</text>
</comment>
<evidence type="ECO:0000313" key="2">
    <source>
        <dbReference type="Proteomes" id="UP001154282"/>
    </source>
</evidence>